<evidence type="ECO:0000313" key="2">
    <source>
        <dbReference type="Proteomes" id="UP000546917"/>
    </source>
</evidence>
<organism evidence="1 2">
    <name type="scientific">Ferroplasma acidiphilum</name>
    <dbReference type="NCBI Taxonomy" id="74969"/>
    <lineage>
        <taxon>Archaea</taxon>
        <taxon>Methanobacteriati</taxon>
        <taxon>Thermoplasmatota</taxon>
        <taxon>Thermoplasmata</taxon>
        <taxon>Thermoplasmatales</taxon>
        <taxon>Ferroplasmaceae</taxon>
        <taxon>Ferroplasma</taxon>
    </lineage>
</organism>
<feature type="non-terminal residue" evidence="1">
    <location>
        <position position="33"/>
    </location>
</feature>
<evidence type="ECO:0000313" key="1">
    <source>
        <dbReference type="EMBL" id="NOL60532.1"/>
    </source>
</evidence>
<dbReference type="Proteomes" id="UP000546917">
    <property type="component" value="Unassembled WGS sequence"/>
</dbReference>
<sequence length="33" mass="3612">MEERSMNEIMDKISPMVTGNNVLDIGTGFGIVI</sequence>
<dbReference type="EMBL" id="JABGBP010000240">
    <property type="protein sequence ID" value="NOL60532.1"/>
    <property type="molecule type" value="Genomic_DNA"/>
</dbReference>
<dbReference type="GO" id="GO:0032259">
    <property type="term" value="P:methylation"/>
    <property type="evidence" value="ECO:0007669"/>
    <property type="project" value="UniProtKB-KW"/>
</dbReference>
<reference evidence="1 2" key="1">
    <citation type="submission" date="2020-05" db="EMBL/GenBank/DDBJ databases">
        <authorList>
            <person name="Zhang R."/>
        </authorList>
    </citation>
    <scope>NUCLEOTIDE SEQUENCE [LARGE SCALE GENOMIC DNA]</scope>
    <source>
        <strain evidence="1 2">DSM 28986</strain>
    </source>
</reference>
<proteinExistence type="predicted"/>
<dbReference type="GO" id="GO:0008168">
    <property type="term" value="F:methyltransferase activity"/>
    <property type="evidence" value="ECO:0007669"/>
    <property type="project" value="UniProtKB-KW"/>
</dbReference>
<protein>
    <submittedName>
        <fullName evidence="1">Class I SAM-dependent methyltransferase</fullName>
    </submittedName>
</protein>
<keyword evidence="1" id="KW-0808">Transferase</keyword>
<name>A0A7K4FND0_9ARCH</name>
<accession>A0A7K4FND0</accession>
<keyword evidence="1" id="KW-0489">Methyltransferase</keyword>
<gene>
    <name evidence="1" type="ORF">HLB00_06765</name>
</gene>
<comment type="caution">
    <text evidence="1">The sequence shown here is derived from an EMBL/GenBank/DDBJ whole genome shotgun (WGS) entry which is preliminary data.</text>
</comment>
<dbReference type="AlphaFoldDB" id="A0A7K4FND0"/>